<comment type="caution">
    <text evidence="1">The sequence shown here is derived from an EMBL/GenBank/DDBJ whole genome shotgun (WGS) entry which is preliminary data.</text>
</comment>
<gene>
    <name evidence="1" type="ORF">ACFQ4H_30045</name>
</gene>
<protein>
    <submittedName>
        <fullName evidence="1">Uncharacterized protein</fullName>
    </submittedName>
</protein>
<organism evidence="1 2">
    <name type="scientific">Micromonospora sonneratiae</name>
    <dbReference type="NCBI Taxonomy" id="1184706"/>
    <lineage>
        <taxon>Bacteria</taxon>
        <taxon>Bacillati</taxon>
        <taxon>Actinomycetota</taxon>
        <taxon>Actinomycetes</taxon>
        <taxon>Micromonosporales</taxon>
        <taxon>Micromonosporaceae</taxon>
        <taxon>Micromonospora</taxon>
    </lineage>
</organism>
<sequence>MSTSYDPAVAKPSVTTWTRLEPRTRRGDMGPSLAARTADPLWLLARQWQFGEFNGEDCGSPVGARVHAEVTPFTRYRPGGQSGSTVTMPSGVPLEAVVERETSATADDLRFSAETGQHLLRLLADAGAGSLAPAIVARYPIPLLPADAPSAADPATVGYLRVVAGRVPHGDLVLRACATGSFLEEIAVPTDLVAAVEAVVGEWLTWLGVPPRPPGPPTGYLLQLPAVISPGVDPRPQTPPWPPEEFHPMVSTAGLEGGAWQRERMEYEFAIGAAGSAGELVLTAGEYDGDRLDWYHFDHAPGETLQARPVVLDLVRVTLPTPVSYAGMPSTRFWEMEDSRVNLAQVGAGAGDLGRLFLLEYGLIYANDHFLIPLTLPVGSATRIRSLIVTDTFGGQTLVPPAYGARGWALFRPSNTVAGGPSDVLVLPATVAATEDSEPVEEVRFGRDEMANLAWAVERTVTGVTGRAIDRTAQVGRAAVPPRPPVPPAVDPVTGLPVSVPDDSYAFATTVPDNWVPLIPKPYEGDPTSVRLHRVPLQQPTRDGQPVAVTGHSRVLDWRSRPGSTELVELAIPEEEVPRAGVRVVRQWQVARWADGSVHLWRGHAKHTGGGELSSGLRYDTVATQ</sequence>
<evidence type="ECO:0000313" key="1">
    <source>
        <dbReference type="EMBL" id="MFD1325334.1"/>
    </source>
</evidence>
<dbReference type="EMBL" id="JBHTMP010000074">
    <property type="protein sequence ID" value="MFD1325334.1"/>
    <property type="molecule type" value="Genomic_DNA"/>
</dbReference>
<proteinExistence type="predicted"/>
<keyword evidence="2" id="KW-1185">Reference proteome</keyword>
<dbReference type="Proteomes" id="UP001597260">
    <property type="component" value="Unassembled WGS sequence"/>
</dbReference>
<name>A0ABW3YQ39_9ACTN</name>
<reference evidence="2" key="1">
    <citation type="journal article" date="2019" name="Int. J. Syst. Evol. Microbiol.">
        <title>The Global Catalogue of Microorganisms (GCM) 10K type strain sequencing project: providing services to taxonomists for standard genome sequencing and annotation.</title>
        <authorList>
            <consortium name="The Broad Institute Genomics Platform"/>
            <consortium name="The Broad Institute Genome Sequencing Center for Infectious Disease"/>
            <person name="Wu L."/>
            <person name="Ma J."/>
        </authorList>
    </citation>
    <scope>NUCLEOTIDE SEQUENCE [LARGE SCALE GENOMIC DNA]</scope>
    <source>
        <strain evidence="2">JCM 31037</strain>
    </source>
</reference>
<evidence type="ECO:0000313" key="2">
    <source>
        <dbReference type="Proteomes" id="UP001597260"/>
    </source>
</evidence>
<accession>A0ABW3YQ39</accession>
<dbReference type="RefSeq" id="WP_377577497.1">
    <property type="nucleotide sequence ID" value="NZ_JBHTMP010000074.1"/>
</dbReference>